<organism evidence="1 2">
    <name type="scientific">Abeliophyllum distichum</name>
    <dbReference type="NCBI Taxonomy" id="126358"/>
    <lineage>
        <taxon>Eukaryota</taxon>
        <taxon>Viridiplantae</taxon>
        <taxon>Streptophyta</taxon>
        <taxon>Embryophyta</taxon>
        <taxon>Tracheophyta</taxon>
        <taxon>Spermatophyta</taxon>
        <taxon>Magnoliopsida</taxon>
        <taxon>eudicotyledons</taxon>
        <taxon>Gunneridae</taxon>
        <taxon>Pentapetalae</taxon>
        <taxon>asterids</taxon>
        <taxon>lamiids</taxon>
        <taxon>Lamiales</taxon>
        <taxon>Oleaceae</taxon>
        <taxon>Forsythieae</taxon>
        <taxon>Abeliophyllum</taxon>
    </lineage>
</organism>
<evidence type="ECO:0008006" key="3">
    <source>
        <dbReference type="Google" id="ProtNLM"/>
    </source>
</evidence>
<proteinExistence type="predicted"/>
<accession>A0ABD1SVQ9</accession>
<gene>
    <name evidence="1" type="ORF">Adt_20093</name>
</gene>
<sequence length="153" mass="17523">MLWEYCEELKRTNVKTIAQVEGYAGEFKRIYICLGPLKDGFVRCCGRVIGVDGCFLKTEHGRQLLTAFDVDGNNGMYPLAYIVVEVENGDNLEWFLGLLKDDLQMHNSHVGHLFLISKWAWLVQLSHYSSIQSIGLVLDTFTKISVHLIKEWL</sequence>
<keyword evidence="2" id="KW-1185">Reference proteome</keyword>
<name>A0ABD1SVQ9_9LAMI</name>
<dbReference type="Proteomes" id="UP001604336">
    <property type="component" value="Unassembled WGS sequence"/>
</dbReference>
<evidence type="ECO:0000313" key="1">
    <source>
        <dbReference type="EMBL" id="KAL2504472.1"/>
    </source>
</evidence>
<dbReference type="AlphaFoldDB" id="A0ABD1SVQ9"/>
<evidence type="ECO:0000313" key="2">
    <source>
        <dbReference type="Proteomes" id="UP001604336"/>
    </source>
</evidence>
<comment type="caution">
    <text evidence="1">The sequence shown here is derived from an EMBL/GenBank/DDBJ whole genome shotgun (WGS) entry which is preliminary data.</text>
</comment>
<reference evidence="2" key="1">
    <citation type="submission" date="2024-07" db="EMBL/GenBank/DDBJ databases">
        <title>Two chromosome-level genome assemblies of Korean endemic species Abeliophyllum distichum and Forsythia ovata (Oleaceae).</title>
        <authorList>
            <person name="Jang H."/>
        </authorList>
    </citation>
    <scope>NUCLEOTIDE SEQUENCE [LARGE SCALE GENOMIC DNA]</scope>
</reference>
<dbReference type="PANTHER" id="PTHR31973">
    <property type="entry name" value="POLYPROTEIN, PUTATIVE-RELATED"/>
    <property type="match status" value="1"/>
</dbReference>
<dbReference type="PANTHER" id="PTHR31973:SF187">
    <property type="entry name" value="MUTATOR TRANSPOSASE MUDRA PROTEIN"/>
    <property type="match status" value="1"/>
</dbReference>
<protein>
    <recommendedName>
        <fullName evidence="3">MULE transposase domain-containing protein</fullName>
    </recommendedName>
</protein>
<dbReference type="EMBL" id="JBFOLK010000006">
    <property type="protein sequence ID" value="KAL2504472.1"/>
    <property type="molecule type" value="Genomic_DNA"/>
</dbReference>